<feature type="transmembrane region" description="Helical" evidence="9">
    <location>
        <begin position="9"/>
        <end position="28"/>
    </location>
</feature>
<keyword evidence="9" id="KW-0472">Membrane</keyword>
<dbReference type="NCBIfam" id="TIGR00254">
    <property type="entry name" value="GGDEF"/>
    <property type="match status" value="1"/>
</dbReference>
<dbReference type="InterPro" id="IPR029151">
    <property type="entry name" value="Sensor-like_sf"/>
</dbReference>
<dbReference type="GO" id="GO:0005886">
    <property type="term" value="C:plasma membrane"/>
    <property type="evidence" value="ECO:0007669"/>
    <property type="project" value="UniProtKB-SubCell"/>
</dbReference>
<accession>A0A4Y8WJR3</accession>
<dbReference type="GO" id="GO:0016301">
    <property type="term" value="F:kinase activity"/>
    <property type="evidence" value="ECO:0007669"/>
    <property type="project" value="UniProtKB-KW"/>
</dbReference>
<gene>
    <name evidence="12" type="ORF">ELS82_06305</name>
</gene>
<dbReference type="InterPro" id="IPR000160">
    <property type="entry name" value="GGDEF_dom"/>
</dbReference>
<keyword evidence="7" id="KW-0067">ATP-binding</keyword>
<evidence type="ECO:0000256" key="6">
    <source>
        <dbReference type="ARBA" id="ARBA00022777"/>
    </source>
</evidence>
<keyword evidence="4" id="KW-0808">Transferase</keyword>
<keyword evidence="3" id="KW-0597">Phosphoprotein</keyword>
<feature type="transmembrane region" description="Helical" evidence="9">
    <location>
        <begin position="317"/>
        <end position="336"/>
    </location>
</feature>
<dbReference type="FunFam" id="3.30.70.270:FF:000001">
    <property type="entry name" value="Diguanylate cyclase domain protein"/>
    <property type="match status" value="1"/>
</dbReference>
<comment type="caution">
    <text evidence="12">The sequence shown here is derived from an EMBL/GenBank/DDBJ whole genome shotgun (WGS) entry which is preliminary data.</text>
</comment>
<dbReference type="InterPro" id="IPR052163">
    <property type="entry name" value="DGC-Regulatory_Protein"/>
</dbReference>
<dbReference type="InterPro" id="IPR000014">
    <property type="entry name" value="PAS"/>
</dbReference>
<dbReference type="InterPro" id="IPR035965">
    <property type="entry name" value="PAS-like_dom_sf"/>
</dbReference>
<dbReference type="InterPro" id="IPR029787">
    <property type="entry name" value="Nucleotide_cyclase"/>
</dbReference>
<protein>
    <submittedName>
        <fullName evidence="12">Diguanylate cyclase</fullName>
    </submittedName>
</protein>
<evidence type="ECO:0000256" key="3">
    <source>
        <dbReference type="ARBA" id="ARBA00022553"/>
    </source>
</evidence>
<comment type="cofactor">
    <cofactor evidence="1">
        <name>Mg(2+)</name>
        <dbReference type="ChEBI" id="CHEBI:18420"/>
    </cofactor>
</comment>
<evidence type="ECO:0000259" key="11">
    <source>
        <dbReference type="PROSITE" id="PS50887"/>
    </source>
</evidence>
<dbReference type="NCBIfam" id="TIGR00229">
    <property type="entry name" value="sensory_box"/>
    <property type="match status" value="1"/>
</dbReference>
<evidence type="ECO:0000256" key="1">
    <source>
        <dbReference type="ARBA" id="ARBA00001946"/>
    </source>
</evidence>
<evidence type="ECO:0000259" key="10">
    <source>
        <dbReference type="PROSITE" id="PS50113"/>
    </source>
</evidence>
<evidence type="ECO:0000256" key="4">
    <source>
        <dbReference type="ARBA" id="ARBA00022679"/>
    </source>
</evidence>
<dbReference type="CDD" id="cd00130">
    <property type="entry name" value="PAS"/>
    <property type="match status" value="1"/>
</dbReference>
<comment type="subcellular location">
    <subcellularLocation>
        <location evidence="2">Cell inner membrane</location>
    </subcellularLocation>
</comment>
<reference evidence="12 13" key="1">
    <citation type="submission" date="2019-01" db="EMBL/GenBank/DDBJ databases">
        <title>Vibrio BEI176 sp. nov, a marine bacterium isolated from China: eastern marignal seas.</title>
        <authorList>
            <person name="Li B."/>
        </authorList>
    </citation>
    <scope>NUCLEOTIDE SEQUENCE [LARGE SCALE GENOMIC DNA]</scope>
    <source>
        <strain evidence="12 13">BEI176</strain>
    </source>
</reference>
<dbReference type="OrthoDB" id="9812260at2"/>
<evidence type="ECO:0000256" key="9">
    <source>
        <dbReference type="SAM" id="Phobius"/>
    </source>
</evidence>
<keyword evidence="6" id="KW-0418">Kinase</keyword>
<dbReference type="SUPFAM" id="SSF103190">
    <property type="entry name" value="Sensory domain-like"/>
    <property type="match status" value="2"/>
</dbReference>
<evidence type="ECO:0000256" key="8">
    <source>
        <dbReference type="ARBA" id="ARBA00023012"/>
    </source>
</evidence>
<dbReference type="Gene3D" id="3.30.70.270">
    <property type="match status" value="1"/>
</dbReference>
<sequence>MRQRSSKFVLQSIAVFSVLAFVPFLYFFNQLSLIELKTESNIEQQSRNKLEYSKVELQSSLDKMSASLRYLSHNNILLQAVTNPSEDNLEALQDFWVLIARTQGYYSQLRFIDIDGNEVVRINSGNNFIELVEAEHLQNKSDRDYFEYARNLGDREVGTFGIDLEQENGDLVYPLTPTYRVIYPISFDGERLGYFVANLDIVRIYNKLAYKNRAVNLPKIATQEGYYLMTPKGSDIMGHLVYENQEMNIAKQYPALWTSIQQSDSGTVKDQDGWLSYTKTQIDNVDKISNMILFLKTDFSEANAFTQDEKKVLYQQATFILIILFLLTFTFVTWNYNHEKNSLDSKIARAAMNGMSAMIITDRNNRIIQVNEEFTRVSGFELADVKGHKPSLFSSGKHSQEFYLKMWKQLENTGLWEGEVINKRRDGSLITQILRIQTVKHNSDTIQFYVASFVDISHRKELENRLRALSEKDSMTSLWNRRKFDSEMQAHSARAKRYKNHAVSVLALIDIDHFKRVNDRYGHDKGDAVIRQVAKSLEKQLRETDLVARIGGEEFALILPHTDLREAEMVLNRIRVAVNIESDLNITVSAGLTEICSHQDETYKRADIALYESKSLGRDKVSILSMTENDSIA</sequence>
<dbReference type="AlphaFoldDB" id="A0A4Y8WJR3"/>
<evidence type="ECO:0000256" key="2">
    <source>
        <dbReference type="ARBA" id="ARBA00004533"/>
    </source>
</evidence>
<dbReference type="SMART" id="SM00086">
    <property type="entry name" value="PAC"/>
    <property type="match status" value="1"/>
</dbReference>
<dbReference type="PROSITE" id="PS50887">
    <property type="entry name" value="GGDEF"/>
    <property type="match status" value="1"/>
</dbReference>
<dbReference type="Proteomes" id="UP000297753">
    <property type="component" value="Unassembled WGS sequence"/>
</dbReference>
<dbReference type="GO" id="GO:0000160">
    <property type="term" value="P:phosphorelay signal transduction system"/>
    <property type="evidence" value="ECO:0007669"/>
    <property type="project" value="UniProtKB-KW"/>
</dbReference>
<dbReference type="PROSITE" id="PS50113">
    <property type="entry name" value="PAC"/>
    <property type="match status" value="1"/>
</dbReference>
<dbReference type="InterPro" id="IPR048760">
    <property type="entry name" value="VP0354-like_sensor_dom"/>
</dbReference>
<dbReference type="InterPro" id="IPR001610">
    <property type="entry name" value="PAC"/>
</dbReference>
<dbReference type="Pfam" id="PF21623">
    <property type="entry name" value="HK_sensor_dom_bact"/>
    <property type="match status" value="1"/>
</dbReference>
<dbReference type="Gene3D" id="3.30.450.20">
    <property type="entry name" value="PAS domain"/>
    <property type="match status" value="3"/>
</dbReference>
<proteinExistence type="predicted"/>
<dbReference type="Pfam" id="PF13426">
    <property type="entry name" value="PAS_9"/>
    <property type="match status" value="1"/>
</dbReference>
<organism evidence="12 13">
    <name type="scientific">Vibrio ouci</name>
    <dbReference type="NCBI Taxonomy" id="2499078"/>
    <lineage>
        <taxon>Bacteria</taxon>
        <taxon>Pseudomonadati</taxon>
        <taxon>Pseudomonadota</taxon>
        <taxon>Gammaproteobacteria</taxon>
        <taxon>Vibrionales</taxon>
        <taxon>Vibrionaceae</taxon>
        <taxon>Vibrio</taxon>
    </lineage>
</organism>
<feature type="domain" description="PAC" evidence="10">
    <location>
        <begin position="414"/>
        <end position="468"/>
    </location>
</feature>
<dbReference type="SMART" id="SM00267">
    <property type="entry name" value="GGDEF"/>
    <property type="match status" value="1"/>
</dbReference>
<dbReference type="SUPFAM" id="SSF55785">
    <property type="entry name" value="PYP-like sensor domain (PAS domain)"/>
    <property type="match status" value="1"/>
</dbReference>
<keyword evidence="9" id="KW-0812">Transmembrane</keyword>
<dbReference type="PANTHER" id="PTHR46663">
    <property type="entry name" value="DIGUANYLATE CYCLASE DGCT-RELATED"/>
    <property type="match status" value="1"/>
</dbReference>
<feature type="domain" description="GGDEF" evidence="11">
    <location>
        <begin position="502"/>
        <end position="626"/>
    </location>
</feature>
<dbReference type="SUPFAM" id="SSF55073">
    <property type="entry name" value="Nucleotide cyclase"/>
    <property type="match status" value="1"/>
</dbReference>
<dbReference type="EMBL" id="SATR01000006">
    <property type="protein sequence ID" value="TFH92518.1"/>
    <property type="molecule type" value="Genomic_DNA"/>
</dbReference>
<dbReference type="RefSeq" id="WP_134834719.1">
    <property type="nucleotide sequence ID" value="NZ_SATR01000006.1"/>
</dbReference>
<evidence type="ECO:0000256" key="7">
    <source>
        <dbReference type="ARBA" id="ARBA00022840"/>
    </source>
</evidence>
<evidence type="ECO:0000256" key="5">
    <source>
        <dbReference type="ARBA" id="ARBA00022741"/>
    </source>
</evidence>
<dbReference type="InterPro" id="IPR043128">
    <property type="entry name" value="Rev_trsase/Diguanyl_cyclase"/>
</dbReference>
<dbReference type="CDD" id="cd01949">
    <property type="entry name" value="GGDEF"/>
    <property type="match status" value="1"/>
</dbReference>
<keyword evidence="8" id="KW-0902">Two-component regulatory system</keyword>
<keyword evidence="9" id="KW-1133">Transmembrane helix</keyword>
<evidence type="ECO:0000313" key="13">
    <source>
        <dbReference type="Proteomes" id="UP000297753"/>
    </source>
</evidence>
<dbReference type="Pfam" id="PF00990">
    <property type="entry name" value="GGDEF"/>
    <property type="match status" value="1"/>
</dbReference>
<keyword evidence="5" id="KW-0547">Nucleotide-binding</keyword>
<name>A0A4Y8WJR3_9VIBR</name>
<keyword evidence="13" id="KW-1185">Reference proteome</keyword>
<dbReference type="InterPro" id="IPR000700">
    <property type="entry name" value="PAS-assoc_C"/>
</dbReference>
<dbReference type="GO" id="GO:0005524">
    <property type="term" value="F:ATP binding"/>
    <property type="evidence" value="ECO:0007669"/>
    <property type="project" value="UniProtKB-KW"/>
</dbReference>
<dbReference type="PANTHER" id="PTHR46663:SF3">
    <property type="entry name" value="SLL0267 PROTEIN"/>
    <property type="match status" value="1"/>
</dbReference>
<evidence type="ECO:0000313" key="12">
    <source>
        <dbReference type="EMBL" id="TFH92518.1"/>
    </source>
</evidence>